<dbReference type="GO" id="GO:0019693">
    <property type="term" value="P:ribose phosphate metabolic process"/>
    <property type="evidence" value="ECO:0007669"/>
    <property type="project" value="TreeGrafter"/>
</dbReference>
<dbReference type="PROSITE" id="PS51462">
    <property type="entry name" value="NUDIX"/>
    <property type="match status" value="1"/>
</dbReference>
<gene>
    <name evidence="9" type="ORF">KCG34_09650</name>
</gene>
<sequence>MTQKPDWTAPAGEPWVSRSEQVVYENPWITVREHQATAPTGRPALYGVVSFKNLALAVLPLHEDGTVTLVGQHRFPLRDYVWEIPEGGGPMGEDPLAGAQRELREETGLVAAEWRQVLRFQLSNSITDERGLGFVATGLTEGEAAPDETEVLQVARVPFREALGLAVRGEITDALTVAMLLRAYHMAQEGELSAALSNAMLRPAGHP</sequence>
<evidence type="ECO:0000256" key="7">
    <source>
        <dbReference type="ARBA" id="ARBA00032272"/>
    </source>
</evidence>
<keyword evidence="5 9" id="KW-0378">Hydrolase</keyword>
<name>A0A975G4W8_9CAUL</name>
<dbReference type="SUPFAM" id="SSF55811">
    <property type="entry name" value="Nudix"/>
    <property type="match status" value="1"/>
</dbReference>
<dbReference type="PANTHER" id="PTHR11839:SF18">
    <property type="entry name" value="NUDIX HYDROLASE DOMAIN-CONTAINING PROTEIN"/>
    <property type="match status" value="1"/>
</dbReference>
<dbReference type="GO" id="GO:0006753">
    <property type="term" value="P:nucleoside phosphate metabolic process"/>
    <property type="evidence" value="ECO:0007669"/>
    <property type="project" value="TreeGrafter"/>
</dbReference>
<comment type="catalytic activity">
    <reaction evidence="1">
        <text>GDP-alpha-D-mannose + H2O = alpha-D-mannose 1-phosphate + GMP + 2 H(+)</text>
        <dbReference type="Rhea" id="RHEA:27978"/>
        <dbReference type="ChEBI" id="CHEBI:15377"/>
        <dbReference type="ChEBI" id="CHEBI:15378"/>
        <dbReference type="ChEBI" id="CHEBI:57527"/>
        <dbReference type="ChEBI" id="CHEBI:58115"/>
        <dbReference type="ChEBI" id="CHEBI:58409"/>
    </reaction>
</comment>
<reference evidence="9" key="1">
    <citation type="submission" date="2021-04" db="EMBL/GenBank/DDBJ databases">
        <title>The complete genome sequence of Caulobacter sp. S6.</title>
        <authorList>
            <person name="Tang Y."/>
            <person name="Ouyang W."/>
            <person name="Liu Q."/>
            <person name="Huang B."/>
            <person name="Guo Z."/>
            <person name="Lei P."/>
        </authorList>
    </citation>
    <scope>NUCLEOTIDE SEQUENCE</scope>
    <source>
        <strain evidence="9">S6</strain>
    </source>
</reference>
<evidence type="ECO:0000256" key="6">
    <source>
        <dbReference type="ARBA" id="ARBA00032162"/>
    </source>
</evidence>
<dbReference type="PROSITE" id="PS00893">
    <property type="entry name" value="NUDIX_BOX"/>
    <property type="match status" value="1"/>
</dbReference>
<dbReference type="Pfam" id="PF00293">
    <property type="entry name" value="NUDIX"/>
    <property type="match status" value="1"/>
</dbReference>
<evidence type="ECO:0000256" key="4">
    <source>
        <dbReference type="ARBA" id="ARBA00016377"/>
    </source>
</evidence>
<dbReference type="RefSeq" id="WP_211940152.1">
    <property type="nucleotide sequence ID" value="NZ_CP073078.1"/>
</dbReference>
<protein>
    <recommendedName>
        <fullName evidence="4">GDP-mannose pyrophosphatase</fullName>
    </recommendedName>
    <alternativeName>
        <fullName evidence="6">GDP-mannose hydrolase</fullName>
    </alternativeName>
    <alternativeName>
        <fullName evidence="7">GDPMK</fullName>
    </alternativeName>
</protein>
<dbReference type="InterPro" id="IPR015797">
    <property type="entry name" value="NUDIX_hydrolase-like_dom_sf"/>
</dbReference>
<comment type="cofactor">
    <cofactor evidence="2">
        <name>Mg(2+)</name>
        <dbReference type="ChEBI" id="CHEBI:18420"/>
    </cofactor>
</comment>
<comment type="similarity">
    <text evidence="3">Belongs to the Nudix hydrolase family. NudK subfamily.</text>
</comment>
<evidence type="ECO:0000256" key="3">
    <source>
        <dbReference type="ARBA" id="ARBA00007275"/>
    </source>
</evidence>
<dbReference type="GO" id="GO:0016787">
    <property type="term" value="F:hydrolase activity"/>
    <property type="evidence" value="ECO:0007669"/>
    <property type="project" value="UniProtKB-KW"/>
</dbReference>
<accession>A0A975G4W8</accession>
<dbReference type="GO" id="GO:0005829">
    <property type="term" value="C:cytosol"/>
    <property type="evidence" value="ECO:0007669"/>
    <property type="project" value="TreeGrafter"/>
</dbReference>
<dbReference type="Gene3D" id="3.90.79.10">
    <property type="entry name" value="Nucleoside Triphosphate Pyrophosphohydrolase"/>
    <property type="match status" value="1"/>
</dbReference>
<keyword evidence="10" id="KW-1185">Reference proteome</keyword>
<feature type="domain" description="Nudix hydrolase" evidence="8">
    <location>
        <begin position="51"/>
        <end position="179"/>
    </location>
</feature>
<dbReference type="CDD" id="cd24161">
    <property type="entry name" value="NUDIX_ADPRase_Ndx2"/>
    <property type="match status" value="1"/>
</dbReference>
<dbReference type="InterPro" id="IPR000086">
    <property type="entry name" value="NUDIX_hydrolase_dom"/>
</dbReference>
<evidence type="ECO:0000256" key="2">
    <source>
        <dbReference type="ARBA" id="ARBA00001946"/>
    </source>
</evidence>
<evidence type="ECO:0000313" key="10">
    <source>
        <dbReference type="Proteomes" id="UP000676409"/>
    </source>
</evidence>
<evidence type="ECO:0000259" key="8">
    <source>
        <dbReference type="PROSITE" id="PS51462"/>
    </source>
</evidence>
<organism evidence="9 10">
    <name type="scientific">Phenylobacterium montanum</name>
    <dbReference type="NCBI Taxonomy" id="2823693"/>
    <lineage>
        <taxon>Bacteria</taxon>
        <taxon>Pseudomonadati</taxon>
        <taxon>Pseudomonadota</taxon>
        <taxon>Alphaproteobacteria</taxon>
        <taxon>Caulobacterales</taxon>
        <taxon>Caulobacteraceae</taxon>
        <taxon>Phenylobacterium</taxon>
    </lineage>
</organism>
<dbReference type="AlphaFoldDB" id="A0A975G4W8"/>
<dbReference type="InterPro" id="IPR020084">
    <property type="entry name" value="NUDIX_hydrolase_CS"/>
</dbReference>
<evidence type="ECO:0000256" key="5">
    <source>
        <dbReference type="ARBA" id="ARBA00022801"/>
    </source>
</evidence>
<dbReference type="Proteomes" id="UP000676409">
    <property type="component" value="Chromosome"/>
</dbReference>
<dbReference type="PANTHER" id="PTHR11839">
    <property type="entry name" value="UDP/ADP-SUGAR PYROPHOSPHATASE"/>
    <property type="match status" value="1"/>
</dbReference>
<dbReference type="EMBL" id="CP073078">
    <property type="protein sequence ID" value="QUD90101.1"/>
    <property type="molecule type" value="Genomic_DNA"/>
</dbReference>
<evidence type="ECO:0000313" key="9">
    <source>
        <dbReference type="EMBL" id="QUD90101.1"/>
    </source>
</evidence>
<proteinExistence type="inferred from homology"/>
<dbReference type="KEGG" id="caul:KCG34_09650"/>
<evidence type="ECO:0000256" key="1">
    <source>
        <dbReference type="ARBA" id="ARBA00000847"/>
    </source>
</evidence>